<dbReference type="GO" id="GO:0003677">
    <property type="term" value="F:DNA binding"/>
    <property type="evidence" value="ECO:0007669"/>
    <property type="project" value="InterPro"/>
</dbReference>
<accession>A0A1G9V1X2</accession>
<dbReference type="InterPro" id="IPR010982">
    <property type="entry name" value="Lambda_DNA-bd_dom_sf"/>
</dbReference>
<reference evidence="2" key="1">
    <citation type="submission" date="2016-10" db="EMBL/GenBank/DDBJ databases">
        <authorList>
            <person name="Varghese N."/>
            <person name="Submissions S."/>
        </authorList>
    </citation>
    <scope>NUCLEOTIDE SEQUENCE [LARGE SCALE GENOMIC DNA]</scope>
    <source>
        <strain evidence="2">BL47</strain>
    </source>
</reference>
<evidence type="ECO:0008006" key="3">
    <source>
        <dbReference type="Google" id="ProtNLM"/>
    </source>
</evidence>
<proteinExistence type="predicted"/>
<protein>
    <recommendedName>
        <fullName evidence="3">Helix-turn-helix domain-containing protein</fullName>
    </recommendedName>
</protein>
<sequence>MELTADDVRARLSAAVRELGSQRALARRAGVSEPYLCDVLHGRRSAGDRLLAAIDLIRVERFVSIRGGL</sequence>
<dbReference type="Proteomes" id="UP000198704">
    <property type="component" value="Unassembled WGS sequence"/>
</dbReference>
<dbReference type="SUPFAM" id="SSF47413">
    <property type="entry name" value="lambda repressor-like DNA-binding domains"/>
    <property type="match status" value="1"/>
</dbReference>
<name>A0A1G9V1X2_9HYPH</name>
<dbReference type="AlphaFoldDB" id="A0A1G9V1X2"/>
<keyword evidence="2" id="KW-1185">Reference proteome</keyword>
<gene>
    <name evidence="1" type="ORF">SAMN05216360_10340</name>
</gene>
<organism evidence="1 2">
    <name type="scientific">Methylobacterium phyllostachyos</name>
    <dbReference type="NCBI Taxonomy" id="582672"/>
    <lineage>
        <taxon>Bacteria</taxon>
        <taxon>Pseudomonadati</taxon>
        <taxon>Pseudomonadota</taxon>
        <taxon>Alphaproteobacteria</taxon>
        <taxon>Hyphomicrobiales</taxon>
        <taxon>Methylobacteriaceae</taxon>
        <taxon>Methylobacterium</taxon>
    </lineage>
</organism>
<evidence type="ECO:0000313" key="2">
    <source>
        <dbReference type="Proteomes" id="UP000198704"/>
    </source>
</evidence>
<dbReference type="Gene3D" id="1.10.260.40">
    <property type="entry name" value="lambda repressor-like DNA-binding domains"/>
    <property type="match status" value="1"/>
</dbReference>
<dbReference type="STRING" id="582672.SAMN05216360_10340"/>
<dbReference type="EMBL" id="FNHS01000003">
    <property type="protein sequence ID" value="SDM66090.1"/>
    <property type="molecule type" value="Genomic_DNA"/>
</dbReference>
<dbReference type="RefSeq" id="WP_244507452.1">
    <property type="nucleotide sequence ID" value="NZ_FNHS01000003.1"/>
</dbReference>
<evidence type="ECO:0000313" key="1">
    <source>
        <dbReference type="EMBL" id="SDM66090.1"/>
    </source>
</evidence>